<gene>
    <name evidence="2" type="ORF">E0H45_12770</name>
</gene>
<evidence type="ECO:0000313" key="3">
    <source>
        <dbReference type="Proteomes" id="UP000292346"/>
    </source>
</evidence>
<dbReference type="Proteomes" id="UP000292346">
    <property type="component" value="Unassembled WGS sequence"/>
</dbReference>
<dbReference type="RefSeq" id="WP_131337289.1">
    <property type="nucleotide sequence ID" value="NZ_SJJZ01000001.1"/>
</dbReference>
<dbReference type="InterPro" id="IPR016181">
    <property type="entry name" value="Acyl_CoA_acyltransferase"/>
</dbReference>
<reference evidence="2 3" key="1">
    <citation type="submission" date="2019-02" db="EMBL/GenBank/DDBJ databases">
        <title>Kribbella capetownensis sp. nov. and Kribbella speibonae sp. nov., isolated from soil.</title>
        <authorList>
            <person name="Curtis S.M."/>
            <person name="Norton I."/>
            <person name="Everest G.J."/>
            <person name="Meyers P.R."/>
        </authorList>
    </citation>
    <scope>NUCLEOTIDE SEQUENCE [LARGE SCALE GENOMIC DNA]</scope>
    <source>
        <strain evidence="2 3">KCTC 29219</strain>
    </source>
</reference>
<dbReference type="SUPFAM" id="SSF55729">
    <property type="entry name" value="Acyl-CoA N-acyltransferases (Nat)"/>
    <property type="match status" value="1"/>
</dbReference>
<dbReference type="GO" id="GO:0016747">
    <property type="term" value="F:acyltransferase activity, transferring groups other than amino-acyl groups"/>
    <property type="evidence" value="ECO:0007669"/>
    <property type="project" value="InterPro"/>
</dbReference>
<dbReference type="InterPro" id="IPR000182">
    <property type="entry name" value="GNAT_dom"/>
</dbReference>
<organism evidence="2 3">
    <name type="scientific">Kribbella soli</name>
    <dbReference type="NCBI Taxonomy" id="1124743"/>
    <lineage>
        <taxon>Bacteria</taxon>
        <taxon>Bacillati</taxon>
        <taxon>Actinomycetota</taxon>
        <taxon>Actinomycetes</taxon>
        <taxon>Propionibacteriales</taxon>
        <taxon>Kribbellaceae</taxon>
        <taxon>Kribbella</taxon>
    </lineage>
</organism>
<keyword evidence="3" id="KW-1185">Reference proteome</keyword>
<keyword evidence="2" id="KW-0808">Transferase</keyword>
<dbReference type="AlphaFoldDB" id="A0A4R0HQ02"/>
<feature type="domain" description="N-acetyltransferase" evidence="1">
    <location>
        <begin position="1"/>
        <end position="140"/>
    </location>
</feature>
<sequence length="141" mass="15400">MTFDVVLTDEPTAADEAFVSDGLDEFNFAAAGVQDRQPLAVLVKDPDTGETLGGLTGRTSLGLWFVDLLYLPEKLRGSGLGTRILAEAEAEAGRRGCVSGVVYTIQFQAPEFYARHGWTEFGRIPISGGRSRIFFRKELRA</sequence>
<proteinExistence type="predicted"/>
<dbReference type="PROSITE" id="PS51186">
    <property type="entry name" value="GNAT"/>
    <property type="match status" value="1"/>
</dbReference>
<dbReference type="EMBL" id="SJJZ01000001">
    <property type="protein sequence ID" value="TCC12060.1"/>
    <property type="molecule type" value="Genomic_DNA"/>
</dbReference>
<dbReference type="Pfam" id="PF00583">
    <property type="entry name" value="Acetyltransf_1"/>
    <property type="match status" value="1"/>
</dbReference>
<protein>
    <submittedName>
        <fullName evidence="2">N-acetyltransferase</fullName>
    </submittedName>
</protein>
<comment type="caution">
    <text evidence="2">The sequence shown here is derived from an EMBL/GenBank/DDBJ whole genome shotgun (WGS) entry which is preliminary data.</text>
</comment>
<dbReference type="Gene3D" id="3.40.630.30">
    <property type="match status" value="1"/>
</dbReference>
<dbReference type="OrthoDB" id="9787920at2"/>
<evidence type="ECO:0000313" key="2">
    <source>
        <dbReference type="EMBL" id="TCC12060.1"/>
    </source>
</evidence>
<accession>A0A4R0HQ02</accession>
<name>A0A4R0HQ02_9ACTN</name>
<dbReference type="CDD" id="cd04301">
    <property type="entry name" value="NAT_SF"/>
    <property type="match status" value="1"/>
</dbReference>
<evidence type="ECO:0000259" key="1">
    <source>
        <dbReference type="PROSITE" id="PS51186"/>
    </source>
</evidence>